<dbReference type="GO" id="GO:0006508">
    <property type="term" value="P:proteolysis"/>
    <property type="evidence" value="ECO:0007669"/>
    <property type="project" value="UniProtKB-KW"/>
</dbReference>
<comment type="similarity">
    <text evidence="1">Belongs to the peptidase M43B family.</text>
</comment>
<dbReference type="GO" id="GO:0008237">
    <property type="term" value="F:metallopeptidase activity"/>
    <property type="evidence" value="ECO:0007669"/>
    <property type="project" value="UniProtKB-KW"/>
</dbReference>
<keyword evidence="4 9" id="KW-0732">Signal</keyword>
<evidence type="ECO:0000256" key="3">
    <source>
        <dbReference type="ARBA" id="ARBA00022723"/>
    </source>
</evidence>
<evidence type="ECO:0000256" key="2">
    <source>
        <dbReference type="ARBA" id="ARBA00022670"/>
    </source>
</evidence>
<dbReference type="GO" id="GO:0046872">
    <property type="term" value="F:metal ion binding"/>
    <property type="evidence" value="ECO:0007669"/>
    <property type="project" value="UniProtKB-KW"/>
</dbReference>
<accession>A0A4Y7RQX7</accession>
<organism evidence="11 12">
    <name type="scientific">Coprinellus micaceus</name>
    <name type="common">Glistening ink-cap mushroom</name>
    <name type="synonym">Coprinus micaceus</name>
    <dbReference type="NCBI Taxonomy" id="71717"/>
    <lineage>
        <taxon>Eukaryota</taxon>
        <taxon>Fungi</taxon>
        <taxon>Dikarya</taxon>
        <taxon>Basidiomycota</taxon>
        <taxon>Agaricomycotina</taxon>
        <taxon>Agaricomycetes</taxon>
        <taxon>Agaricomycetidae</taxon>
        <taxon>Agaricales</taxon>
        <taxon>Agaricineae</taxon>
        <taxon>Psathyrellaceae</taxon>
        <taxon>Coprinellus</taxon>
    </lineage>
</organism>
<dbReference type="EMBL" id="QPFP01000455">
    <property type="protein sequence ID" value="TEB11082.1"/>
    <property type="molecule type" value="Genomic_DNA"/>
</dbReference>
<feature type="domain" description="Peptidase M43 pregnancy-associated plasma-A" evidence="10">
    <location>
        <begin position="209"/>
        <end position="295"/>
    </location>
</feature>
<dbReference type="InterPro" id="IPR024079">
    <property type="entry name" value="MetalloPept_cat_dom_sf"/>
</dbReference>
<keyword evidence="12" id="KW-1185">Reference proteome</keyword>
<dbReference type="AlphaFoldDB" id="A0A4Y7RQX7"/>
<evidence type="ECO:0000256" key="9">
    <source>
        <dbReference type="SAM" id="SignalP"/>
    </source>
</evidence>
<evidence type="ECO:0000256" key="6">
    <source>
        <dbReference type="ARBA" id="ARBA00022833"/>
    </source>
</evidence>
<dbReference type="SUPFAM" id="SSF55486">
    <property type="entry name" value="Metalloproteases ('zincins'), catalytic domain"/>
    <property type="match status" value="2"/>
</dbReference>
<evidence type="ECO:0000259" key="10">
    <source>
        <dbReference type="Pfam" id="PF05572"/>
    </source>
</evidence>
<comment type="caution">
    <text evidence="11">The sequence shown here is derived from an EMBL/GenBank/DDBJ whole genome shotgun (WGS) entry which is preliminary data.</text>
</comment>
<gene>
    <name evidence="11" type="ORF">FA13DRAFT_1806172</name>
</gene>
<evidence type="ECO:0000256" key="5">
    <source>
        <dbReference type="ARBA" id="ARBA00022801"/>
    </source>
</evidence>
<protein>
    <submittedName>
        <fullName evidence="11">Zincin</fullName>
    </submittedName>
</protein>
<name>A0A4Y7RQX7_COPMI</name>
<evidence type="ECO:0000256" key="4">
    <source>
        <dbReference type="ARBA" id="ARBA00022729"/>
    </source>
</evidence>
<keyword evidence="7" id="KW-0482">Metalloprotease</keyword>
<evidence type="ECO:0000256" key="7">
    <source>
        <dbReference type="ARBA" id="ARBA00023049"/>
    </source>
</evidence>
<evidence type="ECO:0000256" key="8">
    <source>
        <dbReference type="ARBA" id="ARBA00023157"/>
    </source>
</evidence>
<evidence type="ECO:0000313" key="11">
    <source>
        <dbReference type="EMBL" id="TEB11082.1"/>
    </source>
</evidence>
<dbReference type="Pfam" id="PF05572">
    <property type="entry name" value="Peptidase_M43"/>
    <property type="match status" value="1"/>
</dbReference>
<feature type="chain" id="PRO_5021415294" evidence="9">
    <location>
        <begin position="21"/>
        <end position="493"/>
    </location>
</feature>
<reference evidence="11 12" key="1">
    <citation type="journal article" date="2019" name="Nat. Ecol. Evol.">
        <title>Megaphylogeny resolves global patterns of mushroom evolution.</title>
        <authorList>
            <person name="Varga T."/>
            <person name="Krizsan K."/>
            <person name="Foldi C."/>
            <person name="Dima B."/>
            <person name="Sanchez-Garcia M."/>
            <person name="Sanchez-Ramirez S."/>
            <person name="Szollosi G.J."/>
            <person name="Szarkandi J.G."/>
            <person name="Papp V."/>
            <person name="Albert L."/>
            <person name="Andreopoulos W."/>
            <person name="Angelini C."/>
            <person name="Antonin V."/>
            <person name="Barry K.W."/>
            <person name="Bougher N.L."/>
            <person name="Buchanan P."/>
            <person name="Buyck B."/>
            <person name="Bense V."/>
            <person name="Catcheside P."/>
            <person name="Chovatia M."/>
            <person name="Cooper J."/>
            <person name="Damon W."/>
            <person name="Desjardin D."/>
            <person name="Finy P."/>
            <person name="Geml J."/>
            <person name="Haridas S."/>
            <person name="Hughes K."/>
            <person name="Justo A."/>
            <person name="Karasinski D."/>
            <person name="Kautmanova I."/>
            <person name="Kiss B."/>
            <person name="Kocsube S."/>
            <person name="Kotiranta H."/>
            <person name="LaButti K.M."/>
            <person name="Lechner B.E."/>
            <person name="Liimatainen K."/>
            <person name="Lipzen A."/>
            <person name="Lukacs Z."/>
            <person name="Mihaltcheva S."/>
            <person name="Morgado L.N."/>
            <person name="Niskanen T."/>
            <person name="Noordeloos M.E."/>
            <person name="Ohm R.A."/>
            <person name="Ortiz-Santana B."/>
            <person name="Ovrebo C."/>
            <person name="Racz N."/>
            <person name="Riley R."/>
            <person name="Savchenko A."/>
            <person name="Shiryaev A."/>
            <person name="Soop K."/>
            <person name="Spirin V."/>
            <person name="Szebenyi C."/>
            <person name="Tomsovsky M."/>
            <person name="Tulloss R.E."/>
            <person name="Uehling J."/>
            <person name="Grigoriev I.V."/>
            <person name="Vagvolgyi C."/>
            <person name="Papp T."/>
            <person name="Martin F.M."/>
            <person name="Miettinen O."/>
            <person name="Hibbett D.S."/>
            <person name="Nagy L.G."/>
        </authorList>
    </citation>
    <scope>NUCLEOTIDE SEQUENCE [LARGE SCALE GENOMIC DNA]</scope>
    <source>
        <strain evidence="11 12">FP101781</strain>
    </source>
</reference>
<dbReference type="Gene3D" id="3.40.390.10">
    <property type="entry name" value="Collagenase (Catalytic Domain)"/>
    <property type="match status" value="2"/>
</dbReference>
<sequence length="493" mass="53886">MLFSKFVALSVTLGLSSVWAAPPLQNRGCATLRPDAVVLSAEKSFRARKVVPSENQRTAQPPIKVEISLRVSMITGPISFPLQVYWHVITEGALGNVSDTQIADQISVINAAYASTGLVYELAETQRIDNSTLFHKVGPENVYQDQMKTALRKGGAYDLNIYSVAFDDDENYGLLGYATFPWEYEALPGDDGVVIHYDSIPGGSFYPYNLGHTLTHEIGHWVGLWHTFQGGCGSVGDSVDDTPAESSPAYGCPVGRDSCRNLPGLDPIQNYMDYSDDACMEEFTPGQTERLTTAIATYQRSFLARKAVTPSAHRKRQTKAPIKVYFHVISKDGTPRGGNVSDSVIETQVRTLNAPYYTTGLTFELAGIDRTVNATLFTKAGPGSVWQTEMKAALRTGSVSDLNVYSVGFEDEDLKNITGYATYPWEYEVNPQDDGVVLNYLTLPGGSFIGHNFGHYPHSRGWSTGSASGIHSKAGAKVLETVWPILLRRQAPA</sequence>
<evidence type="ECO:0000256" key="1">
    <source>
        <dbReference type="ARBA" id="ARBA00008721"/>
    </source>
</evidence>
<dbReference type="PANTHER" id="PTHR47466:SF1">
    <property type="entry name" value="METALLOPROTEASE MEP1 (AFU_ORTHOLOGUE AFUA_1G07730)-RELATED"/>
    <property type="match status" value="1"/>
</dbReference>
<keyword evidence="3" id="KW-0479">Metal-binding</keyword>
<keyword evidence="8" id="KW-1015">Disulfide bond</keyword>
<dbReference type="CDD" id="cd04275">
    <property type="entry name" value="ZnMc_pappalysin_like"/>
    <property type="match status" value="1"/>
</dbReference>
<keyword evidence="5" id="KW-0378">Hydrolase</keyword>
<evidence type="ECO:0000313" key="12">
    <source>
        <dbReference type="Proteomes" id="UP000298030"/>
    </source>
</evidence>
<dbReference type="InterPro" id="IPR008754">
    <property type="entry name" value="Peptidase_M43"/>
</dbReference>
<feature type="signal peptide" evidence="9">
    <location>
        <begin position="1"/>
        <end position="20"/>
    </location>
</feature>
<dbReference type="Proteomes" id="UP000298030">
    <property type="component" value="Unassembled WGS sequence"/>
</dbReference>
<proteinExistence type="inferred from homology"/>
<keyword evidence="6" id="KW-0862">Zinc</keyword>
<dbReference type="OrthoDB" id="536211at2759"/>
<dbReference type="PANTHER" id="PTHR47466">
    <property type="match status" value="1"/>
</dbReference>
<keyword evidence="2" id="KW-0645">Protease</keyword>